<reference evidence="1" key="1">
    <citation type="submission" date="2006-10" db="EMBL/GenBank/DDBJ databases">
        <authorList>
            <person name="Amadeo P."/>
            <person name="Zhao Q."/>
            <person name="Wortman J."/>
            <person name="Fraser-Liggett C."/>
            <person name="Carlton J."/>
        </authorList>
    </citation>
    <scope>NUCLEOTIDE SEQUENCE</scope>
    <source>
        <strain evidence="1">G3</strain>
    </source>
</reference>
<proteinExistence type="predicted"/>
<organism evidence="1 2">
    <name type="scientific">Trichomonas vaginalis (strain ATCC PRA-98 / G3)</name>
    <dbReference type="NCBI Taxonomy" id="412133"/>
    <lineage>
        <taxon>Eukaryota</taxon>
        <taxon>Metamonada</taxon>
        <taxon>Parabasalia</taxon>
        <taxon>Trichomonadida</taxon>
        <taxon>Trichomonadidae</taxon>
        <taxon>Trichomonas</taxon>
    </lineage>
</organism>
<evidence type="ECO:0000313" key="1">
    <source>
        <dbReference type="EMBL" id="EAX90414.1"/>
    </source>
</evidence>
<reference evidence="1" key="2">
    <citation type="journal article" date="2007" name="Science">
        <title>Draft genome sequence of the sexually transmitted pathogen Trichomonas vaginalis.</title>
        <authorList>
            <person name="Carlton J.M."/>
            <person name="Hirt R.P."/>
            <person name="Silva J.C."/>
            <person name="Delcher A.L."/>
            <person name="Schatz M."/>
            <person name="Zhao Q."/>
            <person name="Wortman J.R."/>
            <person name="Bidwell S.L."/>
            <person name="Alsmark U.C.M."/>
            <person name="Besteiro S."/>
            <person name="Sicheritz-Ponten T."/>
            <person name="Noel C.J."/>
            <person name="Dacks J.B."/>
            <person name="Foster P.G."/>
            <person name="Simillion C."/>
            <person name="Van de Peer Y."/>
            <person name="Miranda-Saavedra D."/>
            <person name="Barton G.J."/>
            <person name="Westrop G.D."/>
            <person name="Mueller S."/>
            <person name="Dessi D."/>
            <person name="Fiori P.L."/>
            <person name="Ren Q."/>
            <person name="Paulsen I."/>
            <person name="Zhang H."/>
            <person name="Bastida-Corcuera F.D."/>
            <person name="Simoes-Barbosa A."/>
            <person name="Brown M.T."/>
            <person name="Hayes R.D."/>
            <person name="Mukherjee M."/>
            <person name="Okumura C.Y."/>
            <person name="Schneider R."/>
            <person name="Smith A.J."/>
            <person name="Vanacova S."/>
            <person name="Villalvazo M."/>
            <person name="Haas B.J."/>
            <person name="Pertea M."/>
            <person name="Feldblyum T.V."/>
            <person name="Utterback T.R."/>
            <person name="Shu C.L."/>
            <person name="Osoegawa K."/>
            <person name="de Jong P.J."/>
            <person name="Hrdy I."/>
            <person name="Horvathova L."/>
            <person name="Zubacova Z."/>
            <person name="Dolezal P."/>
            <person name="Malik S.B."/>
            <person name="Logsdon J.M. Jr."/>
            <person name="Henze K."/>
            <person name="Gupta A."/>
            <person name="Wang C.C."/>
            <person name="Dunne R.L."/>
            <person name="Upcroft J.A."/>
            <person name="Upcroft P."/>
            <person name="White O."/>
            <person name="Salzberg S.L."/>
            <person name="Tang P."/>
            <person name="Chiu C.-H."/>
            <person name="Lee Y.-S."/>
            <person name="Embley T.M."/>
            <person name="Coombs G.H."/>
            <person name="Mottram J.C."/>
            <person name="Tachezy J."/>
            <person name="Fraser-Liggett C.M."/>
            <person name="Johnson P.J."/>
        </authorList>
    </citation>
    <scope>NUCLEOTIDE SEQUENCE [LARGE SCALE GENOMIC DNA]</scope>
    <source>
        <strain evidence="1">G3</strain>
    </source>
</reference>
<protein>
    <submittedName>
        <fullName evidence="1">Uncharacterized protein</fullName>
    </submittedName>
</protein>
<dbReference type="EMBL" id="DS114110">
    <property type="protein sequence ID" value="EAX90414.1"/>
    <property type="molecule type" value="Genomic_DNA"/>
</dbReference>
<keyword evidence="2" id="KW-1185">Reference proteome</keyword>
<accession>A2FXF1</accession>
<sequence>MGCCNSRSYEQMTLDPAPVNTKPSAYYFRRQPKPNEIEELAESLSLETFQKYRAYMLKKIDDVELDNSKALLLMRSLKLDNEKVDFIRLYSCNFKDVNKEDLRLTFRNPKKFEEAVRYMNTAV</sequence>
<dbReference type="RefSeq" id="XP_001303344.1">
    <property type="nucleotide sequence ID" value="XM_001303343.1"/>
</dbReference>
<name>A2FXF1_TRIV3</name>
<dbReference type="Proteomes" id="UP000001542">
    <property type="component" value="Unassembled WGS sequence"/>
</dbReference>
<dbReference type="InParanoid" id="A2FXF1"/>
<gene>
    <name evidence="1" type="ORF">TVAG_488680</name>
</gene>
<evidence type="ECO:0000313" key="2">
    <source>
        <dbReference type="Proteomes" id="UP000001542"/>
    </source>
</evidence>
<dbReference type="AlphaFoldDB" id="A2FXF1"/>
<dbReference type="VEuPathDB" id="TrichDB:TVAGG3_0432380"/>
<dbReference type="KEGG" id="tva:4748099"/>
<dbReference type="VEuPathDB" id="TrichDB:TVAG_488680"/>